<comment type="caution">
    <text evidence="8">The sequence shown here is derived from an EMBL/GenBank/DDBJ whole genome shotgun (WGS) entry which is preliminary data.</text>
</comment>
<evidence type="ECO:0000256" key="5">
    <source>
        <dbReference type="ARBA" id="ARBA00023273"/>
    </source>
</evidence>
<feature type="compositionally biased region" description="Basic residues" evidence="6">
    <location>
        <begin position="121"/>
        <end position="134"/>
    </location>
</feature>
<feature type="region of interest" description="Disordered" evidence="6">
    <location>
        <begin position="1108"/>
        <end position="1129"/>
    </location>
</feature>
<feature type="compositionally biased region" description="Basic and acidic residues" evidence="6">
    <location>
        <begin position="1284"/>
        <end position="1293"/>
    </location>
</feature>
<evidence type="ECO:0000256" key="2">
    <source>
        <dbReference type="ARBA" id="ARBA00004496"/>
    </source>
</evidence>
<name>A0A6A4VF87_AMPAM</name>
<evidence type="ECO:0000313" key="8">
    <source>
        <dbReference type="EMBL" id="KAF0295087.1"/>
    </source>
</evidence>
<sequence>MDFRATTVDEFRVPTDLGVTHVLLSGALDCRCCYRLLVESGVLPSPSSVRDDMGQGSEGPPLTPCRTFTVLKRPPLRALPETTEPVFTFRLDDAERAAIAEAAAAEKEEKAQRITPEKSPPPKRRGQRRLKGKRRSDPSLAADQRTGGSMGGECDTDLATAIRQALHRDDPVVSGHRWVVPAEGELTLVVHFEVNRPGRYQARLQLETAGTRRRYTLECSGSCVLPLINRKIKTLYAKVPMRSEDYGTEHGVAFIRGTRTLSFGPLPVVKPAAKQQPQAEITMENISPLPVEITFHLFNDTFKVPPFQLWPMSLSLAPGEKDYLQVMALPPAPQPYEDMLIGCVKDNPDPWITKLTCVGAKPEVHVDKRQLTFDRVLLLRRETRRLVLTNRSLIPLQFRVVDTEQLGEGFTFRPKEGTLMPLGVSDIEVEFSPIRPCLYHNKKIKLEITEHFEEPAADDGTTAGGSGSDNSATTSSPRSPRTTLGILQSETITVSAEGFDVAVDLMFPKGLATGVDFGTIKVKEESKQTFTIKNKGKYEIMFKAWLEDPEPVPKGAKSLTHGFHISPDRGILHPHERPLNIQMWFSTDSEIWIKKSQMLRVQILDFHKKEEGEVIALIPVCVSVRALFCKYSVTPSHELHLGHFPVAVRKTGFFVIKNDGKFDFSYHIVRKNVEPTAGGHDSPQAKKRGRTSGGKGGSSSSKSTSQENTAGPISTASVVQKLGGGQSSKGGGSTEARAMKLTAGIYTLQPAMGTIPVSSQAVVNVEAVSSEPISDVQELVIRISDAGDGVGIPFRLLGNVTTASIRDQDGGIVSIFEEHAVVDSLKSYRPGSQLKAPPGGVYGRAENRFQLSPTLLGDSARVSFKVHNTSMVPVDVVIAVKQPGPATTAKSKAVSETGKLFDVSPTRANISVHGFITVTVTFTPNALQTFVNVVDIQVEEPTGVDRSKGISFEVSGEGTLPLLDVLEPSEVTRQQEPLLHFLSTRLGDSAAGTVRLRNAGLVECMVDLLLAEGRDLFSVVPDERTLQYSINGERQGMISSNEYVLGTLCLPAGAEAVLAVTFCPRQVGRCSGLLLLSVNYNAYQRQAIRLDGHGYNSGVLVHGLPVSHYVPPPPPPPPPKSQKEEPPPQFVLGSDMPQLQYTLEFVSCYIGVAYNRQFRMENCSDNSRYRFEWHNSQYLTFSPAFGHLAPREIKTITVTFVANEAINFEKVVKPSVDVPPPTTKRGKAKVEPAKPEHSVSCVVTAIAYPGELDQQHQQPETGSSWDERSRTMQLVPAEPSDSASRPEEADRPAETVSRLLPEREPAFEELAPAPALRLDVPAVLQTDLARVRFTGGAVSFDDTFMFQARTEEVTLENIGLAEVRYSWSLEFVPPSARPVSAETQVYSGELDSQTSVAGSQRSDSGASFLQLMTRRISELADYVPFTIAPASGTVPPGQAVTFTVRFAPLDILEYSGTLKCSIPYLSEDAPAPTVSVHGCGVLPVCHFDLDQTGCRENGDELTPPSDCDLRVVTIDAVGVNRKVARTFSIINPTEASWHYTFSECSRDDGPRDAWFNCANASGMVNSGQRARVTFEFFPRAEGTFESRWQFFIREHRLTVDLVLVGRAREPLVYATEPVLRLPAVLTGTTSHGQLTLVNEESEPLRFQLDLDSCYSASQALRLTVLPIEGLVPARGAATLQLQYLAVADGPAEFTLQFYVESRHAPLTVAVSAEGYTLQAEATLVEPRGRDHPLSAATVNQIDLGLIPCRETVYRAISVVNTGRFPFTVELENATESPPPRTAVTLDPDHRELVEPRKRVTCKFGVCCSAKVKFPNIKILVKVTNGPCFVLMVRGSAEPPNIWYSHSAIDFGPCFLYREGMPTIVSELRVENRDRHPVSVGVSHDDVSFLKIDFKQTVIAPGEKAIVPIVFVPLEVRRYLHTVNIVINGQVHRALRVAGQGIRFQVEVANSEHKQLVLGDFRAGQRLQRSIAVVNRADAAVRCQFQLTCSSPGLQNLTSPVLRLRPAEAEIRPRGSVVLELQCFSKIRQPWFQEQVRLTALGITHTLLTVEGTCQGMDLRLDVTTLPFGAVAAYSRVKRNVCIINDGDIGARFRWPAEPLQPEFSIWPAHGYAAPKSRVVCEVTMHPRELSSVIKKEGVTCEVENYGSLPLTLTGCCVPVTVAKEPLQFTAPVRTEDVRSIQIANKTNTGWEVEPVVPLSVPYCTVCYQDQHGTNTGWEVEPVVPLSVPYCTVTNTGWEVEPVVSGQFWSGQEVLSVPAQSVAVYSVTYKPMVMTATGQKHTGSVFLALPDGQALLYSLLGTAEPPLPVGRLTADITCKTSHQETVDVTNWLTEPQRFAARAEVVRSEKEKDKSEVASVRLSGLDYLDVPALATVPYTLNVYYYKEGNFHVKLSFRNEDTGEFLFYDLGYRVAKTHERQRVELHTVVRKAVQHSVLLERPLDSPMTCQVTCNMSELILGHHGTIHFPAGQEARVSFEVLPLREGCTEAPLDVHSQEMGTYGFEVSVTARRPPLAGTVRLSCPLGQSVSRPVKYTNYSRSRAEYTTQLVALSQLSDPPELSPTPETSGRKARGSGRDRDDEKPKTFADLLTQLQNKGDGKELTVDRAVYASPGWPQGVEASLDLAYEPIDIGTQERGLVLSSPTGGEYRFAVYATCTLPEPQGPLNIKSGANVVIPFKNIFPATAPYSFYVDSPYFSLSKTPDTIRAKKDIRVTVSFDVSRGPPVELSAGRPLTACLTISGPTLPHGHTPAWRYYLRGLPASEK</sequence>
<feature type="region of interest" description="Disordered" evidence="6">
    <location>
        <begin position="46"/>
        <end position="66"/>
    </location>
</feature>
<dbReference type="OrthoDB" id="442692at2759"/>
<dbReference type="Pfam" id="PF22544">
    <property type="entry name" value="HYDIN_VesB_CFA65-like_Ig"/>
    <property type="match status" value="1"/>
</dbReference>
<evidence type="ECO:0000256" key="1">
    <source>
        <dbReference type="ARBA" id="ARBA00004138"/>
    </source>
</evidence>
<keyword evidence="4" id="KW-0969">Cilium</keyword>
<evidence type="ECO:0000256" key="4">
    <source>
        <dbReference type="ARBA" id="ARBA00023069"/>
    </source>
</evidence>
<feature type="region of interest" description="Disordered" evidence="6">
    <location>
        <begin position="455"/>
        <end position="483"/>
    </location>
</feature>
<dbReference type="GO" id="GO:0005930">
    <property type="term" value="C:axoneme"/>
    <property type="evidence" value="ECO:0007669"/>
    <property type="project" value="TreeGrafter"/>
</dbReference>
<protein>
    <submittedName>
        <fullName evidence="8">Hydrocephalus-inducing</fullName>
    </submittedName>
</protein>
<feature type="compositionally biased region" description="Basic and acidic residues" evidence="6">
    <location>
        <begin position="2572"/>
        <end position="2581"/>
    </location>
</feature>
<organism evidence="8 9">
    <name type="scientific">Amphibalanus amphitrite</name>
    <name type="common">Striped barnacle</name>
    <name type="synonym">Balanus amphitrite</name>
    <dbReference type="NCBI Taxonomy" id="1232801"/>
    <lineage>
        <taxon>Eukaryota</taxon>
        <taxon>Metazoa</taxon>
        <taxon>Ecdysozoa</taxon>
        <taxon>Arthropoda</taxon>
        <taxon>Crustacea</taxon>
        <taxon>Multicrustacea</taxon>
        <taxon>Cirripedia</taxon>
        <taxon>Thoracica</taxon>
        <taxon>Thoracicalcarea</taxon>
        <taxon>Balanomorpha</taxon>
        <taxon>Balanoidea</taxon>
        <taxon>Balanidae</taxon>
        <taxon>Amphibalaninae</taxon>
        <taxon>Amphibalanus</taxon>
    </lineage>
</organism>
<accession>A0A6A4VF87</accession>
<evidence type="ECO:0000259" key="7">
    <source>
        <dbReference type="PROSITE" id="PS50173"/>
    </source>
</evidence>
<reference evidence="8 9" key="1">
    <citation type="submission" date="2019-07" db="EMBL/GenBank/DDBJ databases">
        <title>Draft genome assembly of a fouling barnacle, Amphibalanus amphitrite (Darwin, 1854): The first reference genome for Thecostraca.</title>
        <authorList>
            <person name="Kim W."/>
        </authorList>
    </citation>
    <scope>NUCLEOTIDE SEQUENCE [LARGE SCALE GENOMIC DNA]</scope>
    <source>
        <strain evidence="8">SNU_AA5</strain>
        <tissue evidence="8">Soma without cirri and trophi</tissue>
    </source>
</reference>
<feature type="region of interest" description="Disordered" evidence="6">
    <location>
        <begin position="675"/>
        <end position="734"/>
    </location>
</feature>
<dbReference type="InterPro" id="IPR013783">
    <property type="entry name" value="Ig-like_fold"/>
</dbReference>
<dbReference type="Gene3D" id="2.60.40.10">
    <property type="entry name" value="Immunoglobulins"/>
    <property type="match status" value="11"/>
</dbReference>
<dbReference type="PANTHER" id="PTHR23053">
    <property type="entry name" value="DLEC1 DELETED IN LUNG AND ESOPHAGEAL CANCER 1"/>
    <property type="match status" value="1"/>
</dbReference>
<dbReference type="Proteomes" id="UP000440578">
    <property type="component" value="Unassembled WGS sequence"/>
</dbReference>
<dbReference type="GO" id="GO:0003341">
    <property type="term" value="P:cilium movement"/>
    <property type="evidence" value="ECO:0007669"/>
    <property type="project" value="TreeGrafter"/>
</dbReference>
<feature type="compositionally biased region" description="Pro residues" evidence="6">
    <location>
        <begin position="1110"/>
        <end position="1120"/>
    </location>
</feature>
<evidence type="ECO:0000313" key="9">
    <source>
        <dbReference type="Proteomes" id="UP000440578"/>
    </source>
</evidence>
<dbReference type="InterPro" id="IPR001126">
    <property type="entry name" value="UmuC"/>
</dbReference>
<proteinExistence type="predicted"/>
<feature type="region of interest" description="Disordered" evidence="6">
    <location>
        <begin position="1250"/>
        <end position="1269"/>
    </location>
</feature>
<comment type="subcellular location">
    <subcellularLocation>
        <location evidence="1">Cell projection</location>
        <location evidence="1">Cilium</location>
    </subcellularLocation>
    <subcellularLocation>
        <location evidence="2">Cytoplasm</location>
    </subcellularLocation>
</comment>
<feature type="region of interest" description="Disordered" evidence="6">
    <location>
        <begin position="102"/>
        <end position="155"/>
    </location>
</feature>
<feature type="compositionally biased region" description="Low complexity" evidence="6">
    <location>
        <begin position="468"/>
        <end position="483"/>
    </location>
</feature>
<gene>
    <name evidence="8" type="primary">HYDIN_0</name>
    <name evidence="8" type="ORF">FJT64_007337</name>
</gene>
<feature type="compositionally biased region" description="Gly residues" evidence="6">
    <location>
        <begin position="722"/>
        <end position="733"/>
    </location>
</feature>
<feature type="compositionally biased region" description="Polar residues" evidence="6">
    <location>
        <begin position="706"/>
        <end position="718"/>
    </location>
</feature>
<feature type="region of interest" description="Disordered" evidence="6">
    <location>
        <begin position="1275"/>
        <end position="1295"/>
    </location>
</feature>
<keyword evidence="5" id="KW-0966">Cell projection</keyword>
<feature type="compositionally biased region" description="Basic and acidic residues" evidence="6">
    <location>
        <begin position="102"/>
        <end position="116"/>
    </location>
</feature>
<keyword evidence="9" id="KW-1185">Reference proteome</keyword>
<feature type="domain" description="UmuC" evidence="7">
    <location>
        <begin position="1001"/>
        <end position="1090"/>
    </location>
</feature>
<keyword evidence="3" id="KW-0963">Cytoplasm</keyword>
<feature type="region of interest" description="Disordered" evidence="6">
    <location>
        <begin position="2548"/>
        <end position="2581"/>
    </location>
</feature>
<evidence type="ECO:0000256" key="3">
    <source>
        <dbReference type="ARBA" id="ARBA00022490"/>
    </source>
</evidence>
<dbReference type="GO" id="GO:0006281">
    <property type="term" value="P:DNA repair"/>
    <property type="evidence" value="ECO:0007669"/>
    <property type="project" value="InterPro"/>
</dbReference>
<dbReference type="InterPro" id="IPR053879">
    <property type="entry name" value="HYDIN_VesB_CFA65-like_Ig"/>
</dbReference>
<dbReference type="GO" id="GO:1904158">
    <property type="term" value="P:axonemal central apparatus assembly"/>
    <property type="evidence" value="ECO:0007669"/>
    <property type="project" value="TreeGrafter"/>
</dbReference>
<dbReference type="InterPro" id="IPR033305">
    <property type="entry name" value="Hydin-like"/>
</dbReference>
<dbReference type="PROSITE" id="PS50173">
    <property type="entry name" value="UMUC"/>
    <property type="match status" value="1"/>
</dbReference>
<feature type="compositionally biased region" description="Polar residues" evidence="6">
    <location>
        <begin position="1255"/>
        <end position="1264"/>
    </location>
</feature>
<evidence type="ECO:0000256" key="6">
    <source>
        <dbReference type="SAM" id="MobiDB-lite"/>
    </source>
</evidence>
<dbReference type="EMBL" id="VIIS01001637">
    <property type="protein sequence ID" value="KAF0295087.1"/>
    <property type="molecule type" value="Genomic_DNA"/>
</dbReference>
<dbReference type="PANTHER" id="PTHR23053:SF0">
    <property type="entry name" value="HYDROCEPHALUS-INDUCING PROTEIN HOMOLOG"/>
    <property type="match status" value="1"/>
</dbReference>